<comment type="caution">
    <text evidence="1">The sequence shown here is derived from an EMBL/GenBank/DDBJ whole genome shotgun (WGS) entry which is preliminary data.</text>
</comment>
<protein>
    <recommendedName>
        <fullName evidence="3">Lipoprotein</fullName>
    </recommendedName>
</protein>
<dbReference type="EMBL" id="JAIMJA010000004">
    <property type="protein sequence ID" value="MCE2594147.1"/>
    <property type="molecule type" value="Genomic_DNA"/>
</dbReference>
<reference evidence="1 2" key="1">
    <citation type="journal article" date="2022" name="Environ. Microbiol. Rep.">
        <title>Eco-phylogenetic analyses reveal divergent evolution of vitamin B12 metabolism in the marine bacterial family 'Psychromonadaceae'.</title>
        <authorList>
            <person name="Jin X."/>
            <person name="Yang Y."/>
            <person name="Cao H."/>
            <person name="Gao B."/>
            <person name="Zhao Z."/>
        </authorList>
    </citation>
    <scope>NUCLEOTIDE SEQUENCE [LARGE SCALE GENOMIC DNA]</scope>
    <source>
        <strain evidence="1 2">MKS20</strain>
    </source>
</reference>
<evidence type="ECO:0008006" key="3">
    <source>
        <dbReference type="Google" id="ProtNLM"/>
    </source>
</evidence>
<name>A0ABS8W7R3_9GAMM</name>
<sequence>MLIACDGKDVAYYELHVDEAKGKLVECSYNNFSASMLPSELTDLIFKDKECEAARNARLAEKRIKLQQLQQRADGQSRSEYQTKKRQLLAMSYLAFVELESTCGWADVSPVCQAARDVQDDMLSKEVARLKQAYSGAALNQVKADACRGGATYVQALCNVAEIALGQQQTQRVSYYLTNQSAFKQEYNACRIELLANNAIHDDDAIAQYMSGDHQCALVAKAANLIGLHDFSQPL</sequence>
<keyword evidence="2" id="KW-1185">Reference proteome</keyword>
<organism evidence="1 2">
    <name type="scientific">Motilimonas cestriensis</name>
    <dbReference type="NCBI Taxonomy" id="2742685"/>
    <lineage>
        <taxon>Bacteria</taxon>
        <taxon>Pseudomonadati</taxon>
        <taxon>Pseudomonadota</taxon>
        <taxon>Gammaproteobacteria</taxon>
        <taxon>Alteromonadales</taxon>
        <taxon>Alteromonadales genera incertae sedis</taxon>
        <taxon>Motilimonas</taxon>
    </lineage>
</organism>
<accession>A0ABS8W7R3</accession>
<dbReference type="Proteomes" id="UP001201273">
    <property type="component" value="Unassembled WGS sequence"/>
</dbReference>
<evidence type="ECO:0000313" key="1">
    <source>
        <dbReference type="EMBL" id="MCE2594147.1"/>
    </source>
</evidence>
<proteinExistence type="predicted"/>
<gene>
    <name evidence="1" type="ORF">K6Y31_04895</name>
</gene>
<evidence type="ECO:0000313" key="2">
    <source>
        <dbReference type="Proteomes" id="UP001201273"/>
    </source>
</evidence>
<dbReference type="RefSeq" id="WP_233051728.1">
    <property type="nucleotide sequence ID" value="NZ_JAIMJA010000004.1"/>
</dbReference>